<keyword evidence="2" id="KW-1185">Reference proteome</keyword>
<evidence type="ECO:0000313" key="1">
    <source>
        <dbReference type="EMBL" id="MDG3003464.1"/>
    </source>
</evidence>
<dbReference type="InterPro" id="IPR011006">
    <property type="entry name" value="CheY-like_superfamily"/>
</dbReference>
<evidence type="ECO:0000313" key="2">
    <source>
        <dbReference type="Proteomes" id="UP001216907"/>
    </source>
</evidence>
<name>A0ABT6F7G4_9BACT</name>
<gene>
    <name evidence="1" type="ORF">PZE19_06780</name>
</gene>
<dbReference type="Gene3D" id="3.40.50.2300">
    <property type="match status" value="1"/>
</dbReference>
<comment type="caution">
    <text evidence="1">The sequence shown here is derived from an EMBL/GenBank/DDBJ whole genome shotgun (WGS) entry which is preliminary data.</text>
</comment>
<protein>
    <submittedName>
        <fullName evidence="1">Response regulator</fullName>
    </submittedName>
</protein>
<sequence>MADVPGLLLSRDLLFTVKIASTARELGAHVQVAGNVDLASALIAKIQPRAVFVDLAAGPLVANENLALFQEQAGADTPFIAFGSHVDAEALEAARAAGCREVMPRSKFTVQLPDLIRRYLTTE</sequence>
<dbReference type="RefSeq" id="WP_277859815.1">
    <property type="nucleotide sequence ID" value="NZ_JARRAG010000001.1"/>
</dbReference>
<dbReference type="EMBL" id="JARRAG010000001">
    <property type="protein sequence ID" value="MDG3003464.1"/>
    <property type="molecule type" value="Genomic_DNA"/>
</dbReference>
<accession>A0ABT6F7G4</accession>
<dbReference type="SUPFAM" id="SSF52172">
    <property type="entry name" value="CheY-like"/>
    <property type="match status" value="1"/>
</dbReference>
<proteinExistence type="predicted"/>
<dbReference type="Proteomes" id="UP001216907">
    <property type="component" value="Unassembled WGS sequence"/>
</dbReference>
<organism evidence="1 2">
    <name type="scientific">Paludisphaera mucosa</name>
    <dbReference type="NCBI Taxonomy" id="3030827"/>
    <lineage>
        <taxon>Bacteria</taxon>
        <taxon>Pseudomonadati</taxon>
        <taxon>Planctomycetota</taxon>
        <taxon>Planctomycetia</taxon>
        <taxon>Isosphaerales</taxon>
        <taxon>Isosphaeraceae</taxon>
        <taxon>Paludisphaera</taxon>
    </lineage>
</organism>
<reference evidence="1 2" key="1">
    <citation type="submission" date="2023-03" db="EMBL/GenBank/DDBJ databases">
        <title>Paludisphaera mucosa sp. nov. a novel planctomycete from northern fen.</title>
        <authorList>
            <person name="Ivanova A."/>
        </authorList>
    </citation>
    <scope>NUCLEOTIDE SEQUENCE [LARGE SCALE GENOMIC DNA]</scope>
    <source>
        <strain evidence="1 2">Pla2</strain>
    </source>
</reference>